<feature type="compositionally biased region" description="Low complexity" evidence="1">
    <location>
        <begin position="266"/>
        <end position="282"/>
    </location>
</feature>
<feature type="compositionally biased region" description="Basic and acidic residues" evidence="1">
    <location>
        <begin position="440"/>
        <end position="453"/>
    </location>
</feature>
<evidence type="ECO:0000256" key="1">
    <source>
        <dbReference type="SAM" id="MobiDB-lite"/>
    </source>
</evidence>
<dbReference type="EMBL" id="LGAV01000001">
    <property type="protein sequence ID" value="KOS16008.1"/>
    <property type="molecule type" value="Genomic_DNA"/>
</dbReference>
<feature type="transmembrane region" description="Helical" evidence="2">
    <location>
        <begin position="112"/>
        <end position="133"/>
    </location>
</feature>
<evidence type="ECO:0008006" key="5">
    <source>
        <dbReference type="Google" id="ProtNLM"/>
    </source>
</evidence>
<sequence>MVLPERYSLTTPAQKPENMHWTPNPKSLLVIRFIFTVLTCLMALATSIMTAVVINYFMSHQPMIFPPMSSMIFMTMIGFLTCIIYFGYFIFLPSLSFMRRGSMLWIMFTMKIEIFFLFGMSAIWISAALAYAADYRGHENCIWDGYYHYPKPSNWNHLCDMINWVVGMAYATFGIQVAFFAFDLFMVAYMFLFVDQDSISEPFYEWGTRAWEYKHQREAPISSVHNPMMYRAKGGPIGGATTLGRGGDTRYKEKDIYEGVTESSNTYRDSSYTETDSSSSATRRGYSRRGAAYSDPSNSDTISDDSSTVASSSNHYGGAYSRHTVNSVRAGLGEAPMAAGTGGTNAGVPTWSAPSITTDGDSVMRPHTSIRGGPRQVRHVSAPISLGSRGRRGTSYGGDSALDTVDDDFESFTEDYEGSERRPSTGPAAGRDWRRSRRRVSMDEESGWHLRED</sequence>
<reference evidence="3 4" key="1">
    <citation type="submission" date="2015-07" db="EMBL/GenBank/DDBJ databases">
        <title>Draft Genome Sequence of Malassezia furfur CBS1878 and Malassezia pachydermatis CBS1879.</title>
        <authorList>
            <person name="Triana S."/>
            <person name="Ohm R."/>
            <person name="Gonzalez A."/>
            <person name="DeCock H."/>
            <person name="Restrepo S."/>
            <person name="Celis A."/>
        </authorList>
    </citation>
    <scope>NUCLEOTIDE SEQUENCE [LARGE SCALE GENOMIC DNA]</scope>
    <source>
        <strain evidence="3 4">CBS 1879</strain>
    </source>
</reference>
<keyword evidence="2" id="KW-0472">Membrane</keyword>
<dbReference type="OrthoDB" id="2524732at2759"/>
<feature type="transmembrane region" description="Helical" evidence="2">
    <location>
        <begin position="161"/>
        <end position="194"/>
    </location>
</feature>
<evidence type="ECO:0000313" key="4">
    <source>
        <dbReference type="Proteomes" id="UP000037751"/>
    </source>
</evidence>
<comment type="caution">
    <text evidence="3">The sequence shown here is derived from an EMBL/GenBank/DDBJ whole genome shotgun (WGS) entry which is preliminary data.</text>
</comment>
<evidence type="ECO:0000313" key="3">
    <source>
        <dbReference type="EMBL" id="KOS16008.1"/>
    </source>
</evidence>
<feature type="region of interest" description="Disordered" evidence="1">
    <location>
        <begin position="355"/>
        <end position="453"/>
    </location>
</feature>
<feature type="transmembrane region" description="Helical" evidence="2">
    <location>
        <begin position="70"/>
        <end position="91"/>
    </location>
</feature>
<dbReference type="GeneID" id="28729625"/>
<proteinExistence type="predicted"/>
<protein>
    <recommendedName>
        <fullName evidence="5">MARVEL domain-containing protein</fullName>
    </recommendedName>
</protein>
<accession>A0A0M8MPZ6</accession>
<keyword evidence="2" id="KW-1133">Transmembrane helix</keyword>
<feature type="compositionally biased region" description="Low complexity" evidence="1">
    <location>
        <begin position="385"/>
        <end position="398"/>
    </location>
</feature>
<feature type="compositionally biased region" description="Acidic residues" evidence="1">
    <location>
        <begin position="404"/>
        <end position="417"/>
    </location>
</feature>
<evidence type="ECO:0000256" key="2">
    <source>
        <dbReference type="SAM" id="Phobius"/>
    </source>
</evidence>
<dbReference type="VEuPathDB" id="FungiDB:Malapachy_3275"/>
<feature type="region of interest" description="Disordered" evidence="1">
    <location>
        <begin position="263"/>
        <end position="320"/>
    </location>
</feature>
<feature type="transmembrane region" description="Helical" evidence="2">
    <location>
        <begin position="29"/>
        <end position="58"/>
    </location>
</feature>
<name>A0A0M8MPZ6_9BASI</name>
<feature type="compositionally biased region" description="Low complexity" evidence="1">
    <location>
        <begin position="294"/>
        <end position="313"/>
    </location>
</feature>
<dbReference type="Proteomes" id="UP000037751">
    <property type="component" value="Unassembled WGS sequence"/>
</dbReference>
<keyword evidence="2" id="KW-0812">Transmembrane</keyword>
<dbReference type="RefSeq" id="XP_017993640.1">
    <property type="nucleotide sequence ID" value="XM_018137749.1"/>
</dbReference>
<keyword evidence="4" id="KW-1185">Reference proteome</keyword>
<dbReference type="AlphaFoldDB" id="A0A0M8MPZ6"/>
<gene>
    <name evidence="3" type="ORF">Malapachy_3275</name>
</gene>
<organism evidence="3 4">
    <name type="scientific">Malassezia pachydermatis</name>
    <dbReference type="NCBI Taxonomy" id="77020"/>
    <lineage>
        <taxon>Eukaryota</taxon>
        <taxon>Fungi</taxon>
        <taxon>Dikarya</taxon>
        <taxon>Basidiomycota</taxon>
        <taxon>Ustilaginomycotina</taxon>
        <taxon>Malasseziomycetes</taxon>
        <taxon>Malasseziales</taxon>
        <taxon>Malasseziaceae</taxon>
        <taxon>Malassezia</taxon>
    </lineage>
</organism>